<evidence type="ECO:0000256" key="1">
    <source>
        <dbReference type="ARBA" id="ARBA00004651"/>
    </source>
</evidence>
<dbReference type="InterPro" id="IPR011701">
    <property type="entry name" value="MFS"/>
</dbReference>
<evidence type="ECO:0000313" key="11">
    <source>
        <dbReference type="EMBL" id="TKR23515.1"/>
    </source>
</evidence>
<name>A0A7Z8JZ02_9CELL</name>
<evidence type="ECO:0000256" key="2">
    <source>
        <dbReference type="ARBA" id="ARBA00008537"/>
    </source>
</evidence>
<feature type="transmembrane region" description="Helical" evidence="9">
    <location>
        <begin position="305"/>
        <end position="330"/>
    </location>
</feature>
<protein>
    <submittedName>
        <fullName evidence="11">Multidrug efflux MFS transporter</fullName>
    </submittedName>
</protein>
<dbReference type="Pfam" id="PF07690">
    <property type="entry name" value="MFS_1"/>
    <property type="match status" value="1"/>
</dbReference>
<evidence type="ECO:0000256" key="5">
    <source>
        <dbReference type="ARBA" id="ARBA00022692"/>
    </source>
</evidence>
<dbReference type="PRINTS" id="PR01036">
    <property type="entry name" value="TCRTETB"/>
</dbReference>
<keyword evidence="4" id="KW-1003">Cell membrane</keyword>
<feature type="transmembrane region" description="Helical" evidence="9">
    <location>
        <begin position="442"/>
        <end position="460"/>
    </location>
</feature>
<dbReference type="GO" id="GO:0005886">
    <property type="term" value="C:plasma membrane"/>
    <property type="evidence" value="ECO:0007669"/>
    <property type="project" value="UniProtKB-SubCell"/>
</dbReference>
<evidence type="ECO:0000313" key="12">
    <source>
        <dbReference type="Proteomes" id="UP000308121"/>
    </source>
</evidence>
<comment type="caution">
    <text evidence="11">The sequence shown here is derived from an EMBL/GenBank/DDBJ whole genome shotgun (WGS) entry which is preliminary data.</text>
</comment>
<dbReference type="InterPro" id="IPR004638">
    <property type="entry name" value="EmrB-like"/>
</dbReference>
<feature type="region of interest" description="Disordered" evidence="8">
    <location>
        <begin position="1"/>
        <end position="29"/>
    </location>
</feature>
<feature type="transmembrane region" description="Helical" evidence="9">
    <location>
        <begin position="200"/>
        <end position="221"/>
    </location>
</feature>
<dbReference type="Proteomes" id="UP000308121">
    <property type="component" value="Unassembled WGS sequence"/>
</dbReference>
<dbReference type="SUPFAM" id="SSF103473">
    <property type="entry name" value="MFS general substrate transporter"/>
    <property type="match status" value="1"/>
</dbReference>
<feature type="transmembrane region" description="Helical" evidence="9">
    <location>
        <begin position="111"/>
        <end position="130"/>
    </location>
</feature>
<evidence type="ECO:0000256" key="9">
    <source>
        <dbReference type="SAM" id="Phobius"/>
    </source>
</evidence>
<feature type="compositionally biased region" description="Low complexity" evidence="8">
    <location>
        <begin position="19"/>
        <end position="29"/>
    </location>
</feature>
<dbReference type="EMBL" id="SZYE01000078">
    <property type="protein sequence ID" value="TKR23515.1"/>
    <property type="molecule type" value="Genomic_DNA"/>
</dbReference>
<feature type="transmembrane region" description="Helical" evidence="9">
    <location>
        <begin position="142"/>
        <end position="162"/>
    </location>
</feature>
<dbReference type="CDD" id="cd17503">
    <property type="entry name" value="MFS_LmrB_MDR_like"/>
    <property type="match status" value="1"/>
</dbReference>
<proteinExistence type="inferred from homology"/>
<dbReference type="AlphaFoldDB" id="A0A7Z8JZ02"/>
<feature type="transmembrane region" description="Helical" evidence="9">
    <location>
        <begin position="46"/>
        <end position="72"/>
    </location>
</feature>
<feature type="transmembrane region" description="Helical" evidence="9">
    <location>
        <begin position="395"/>
        <end position="421"/>
    </location>
</feature>
<comment type="similarity">
    <text evidence="2">Belongs to the major facilitator superfamily. EmrB family.</text>
</comment>
<sequence length="512" mass="52321">MTTHDDTALRDRAPGAGAGPAAASATTPAAAAPAGPVRLAPGDRTLIGLLLVAGFTVILNETAMGVALPVLMQEMGVTAATGQWLTTGFMLTMAVVIPATGWIMNRFRLRPIFITAMSLFVAGTALAAAAPGFGTLLAGRVVQASGTAVMLPLLMTTALTLVPPSIRGRTMGTISIVISVAPAIGPTISGLVLSQLSWRWIFLVMLPIAGVALALGAWKVRDVTEPSDHRLDVLSLVMSAVGFGALIFGLSSIGESAGGHTVVAPWVPIVVGVLALAAFAARQIRLQGTHDGPLMDLRVFTRRSYTVSALVLVVGFMAMFGALIVLPIFLQGVLALGTLETGLLLLPGGLVMGALSPLVGRLFDRFGPRPLVTPGVLALSVALWLLSTLHPGTPAGAVVAVHTLLSIGLAFMITPLFTSALGSLPRDLYGHGSAIVNTLQQLAGAAGTALFITVLSTTTAARLADGEDALTATAAGVRGAFLWGAVVALVALAVSLLVRRPPADADALVAMH</sequence>
<dbReference type="NCBIfam" id="TIGR00711">
    <property type="entry name" value="efflux_EmrB"/>
    <property type="match status" value="1"/>
</dbReference>
<dbReference type="PROSITE" id="PS50850">
    <property type="entry name" value="MFS"/>
    <property type="match status" value="1"/>
</dbReference>
<keyword evidence="5 9" id="KW-0812">Transmembrane</keyword>
<feature type="domain" description="Major facilitator superfamily (MFS) profile" evidence="10">
    <location>
        <begin position="46"/>
        <end position="503"/>
    </location>
</feature>
<dbReference type="GO" id="GO:0022857">
    <property type="term" value="F:transmembrane transporter activity"/>
    <property type="evidence" value="ECO:0007669"/>
    <property type="project" value="InterPro"/>
</dbReference>
<dbReference type="InterPro" id="IPR020846">
    <property type="entry name" value="MFS_dom"/>
</dbReference>
<evidence type="ECO:0000256" key="6">
    <source>
        <dbReference type="ARBA" id="ARBA00022989"/>
    </source>
</evidence>
<reference evidence="11 12" key="1">
    <citation type="submission" date="2019-05" db="EMBL/GenBank/DDBJ databases">
        <title>Genome sequence of Cellulomonas hominis strain CS1.</title>
        <authorList>
            <person name="Belmont J."/>
            <person name="Maclea K.S."/>
        </authorList>
    </citation>
    <scope>NUCLEOTIDE SEQUENCE [LARGE SCALE GENOMIC DNA]</scope>
    <source>
        <strain evidence="11 12">CS1</strain>
    </source>
</reference>
<evidence type="ECO:0000256" key="8">
    <source>
        <dbReference type="SAM" id="MobiDB-lite"/>
    </source>
</evidence>
<feature type="transmembrane region" description="Helical" evidence="9">
    <location>
        <begin position="371"/>
        <end position="389"/>
    </location>
</feature>
<dbReference type="Gene3D" id="1.20.1250.20">
    <property type="entry name" value="MFS general substrate transporter like domains"/>
    <property type="match status" value="1"/>
</dbReference>
<dbReference type="InterPro" id="IPR036259">
    <property type="entry name" value="MFS_trans_sf"/>
</dbReference>
<feature type="transmembrane region" description="Helical" evidence="9">
    <location>
        <begin position="233"/>
        <end position="254"/>
    </location>
</feature>
<feature type="transmembrane region" description="Helical" evidence="9">
    <location>
        <begin position="174"/>
        <end position="194"/>
    </location>
</feature>
<organism evidence="11 12">
    <name type="scientific">Cellulomonas hominis</name>
    <dbReference type="NCBI Taxonomy" id="156981"/>
    <lineage>
        <taxon>Bacteria</taxon>
        <taxon>Bacillati</taxon>
        <taxon>Actinomycetota</taxon>
        <taxon>Actinomycetes</taxon>
        <taxon>Micrococcales</taxon>
        <taxon>Cellulomonadaceae</taxon>
        <taxon>Cellulomonas</taxon>
    </lineage>
</organism>
<evidence type="ECO:0000256" key="4">
    <source>
        <dbReference type="ARBA" id="ARBA00022475"/>
    </source>
</evidence>
<feature type="compositionally biased region" description="Basic and acidic residues" evidence="8">
    <location>
        <begin position="1"/>
        <end position="13"/>
    </location>
</feature>
<dbReference type="PANTHER" id="PTHR42718">
    <property type="entry name" value="MAJOR FACILITATOR SUPERFAMILY MULTIDRUG TRANSPORTER MFSC"/>
    <property type="match status" value="1"/>
</dbReference>
<keyword evidence="3" id="KW-0813">Transport</keyword>
<feature type="transmembrane region" description="Helical" evidence="9">
    <location>
        <begin position="266"/>
        <end position="284"/>
    </location>
</feature>
<dbReference type="RefSeq" id="WP_154729694.1">
    <property type="nucleotide sequence ID" value="NZ_SZYE01000078.1"/>
</dbReference>
<accession>A0A7Z8JZ02</accession>
<evidence type="ECO:0000259" key="10">
    <source>
        <dbReference type="PROSITE" id="PS50850"/>
    </source>
</evidence>
<dbReference type="OrthoDB" id="9812221at2"/>
<evidence type="ECO:0000256" key="7">
    <source>
        <dbReference type="ARBA" id="ARBA00023136"/>
    </source>
</evidence>
<evidence type="ECO:0000256" key="3">
    <source>
        <dbReference type="ARBA" id="ARBA00022448"/>
    </source>
</evidence>
<keyword evidence="7 9" id="KW-0472">Membrane</keyword>
<feature type="transmembrane region" description="Helical" evidence="9">
    <location>
        <begin position="342"/>
        <end position="359"/>
    </location>
</feature>
<dbReference type="PANTHER" id="PTHR42718:SF9">
    <property type="entry name" value="MAJOR FACILITATOR SUPERFAMILY MULTIDRUG TRANSPORTER MFSC"/>
    <property type="match status" value="1"/>
</dbReference>
<comment type="subcellular location">
    <subcellularLocation>
        <location evidence="1">Cell membrane</location>
        <topology evidence="1">Multi-pass membrane protein</topology>
    </subcellularLocation>
</comment>
<keyword evidence="6 9" id="KW-1133">Transmembrane helix</keyword>
<feature type="transmembrane region" description="Helical" evidence="9">
    <location>
        <begin position="480"/>
        <end position="498"/>
    </location>
</feature>
<dbReference type="Gene3D" id="1.20.1720.10">
    <property type="entry name" value="Multidrug resistance protein D"/>
    <property type="match status" value="1"/>
</dbReference>
<gene>
    <name evidence="11" type="ORF">FA014_10820</name>
</gene>
<feature type="transmembrane region" description="Helical" evidence="9">
    <location>
        <begin position="84"/>
        <end position="104"/>
    </location>
</feature>